<gene>
    <name evidence="1" type="ORF">LQE92_11790</name>
</gene>
<proteinExistence type="predicted"/>
<accession>A0AAP2RKE7</accession>
<dbReference type="EMBL" id="JAJNOR010000007">
    <property type="protein sequence ID" value="MCD2493296.1"/>
    <property type="molecule type" value="Genomic_DNA"/>
</dbReference>
<comment type="caution">
    <text evidence="1">The sequence shown here is derived from an EMBL/GenBank/DDBJ whole genome shotgun (WGS) entry which is preliminary data.</text>
</comment>
<protein>
    <submittedName>
        <fullName evidence="1">Uncharacterized protein</fullName>
    </submittedName>
</protein>
<sequence length="86" mass="9975">MEKENKLGLLESLAANMNCMYISDLNKIIYTQTQKLIHLLESYEVNTYSAEEWRDAFIYLTGKDCPLSSPEEIRQLLVQRLEACSL</sequence>
<evidence type="ECO:0000313" key="2">
    <source>
        <dbReference type="Proteomes" id="UP001299265"/>
    </source>
</evidence>
<reference evidence="1 2" key="1">
    <citation type="submission" date="2021-11" db="EMBL/GenBank/DDBJ databases">
        <title>Lacrimispora sp. nov. NSJ-141 isolated from human feces.</title>
        <authorList>
            <person name="Abdugheni R."/>
        </authorList>
    </citation>
    <scope>NUCLEOTIDE SEQUENCE [LARGE SCALE GENOMIC DNA]</scope>
    <source>
        <strain evidence="1 2">NSJ-141</strain>
    </source>
</reference>
<dbReference type="Proteomes" id="UP001299265">
    <property type="component" value="Unassembled WGS sequence"/>
</dbReference>
<dbReference type="AlphaFoldDB" id="A0AAP2RKE7"/>
<keyword evidence="2" id="KW-1185">Reference proteome</keyword>
<evidence type="ECO:0000313" key="1">
    <source>
        <dbReference type="EMBL" id="MCD2493296.1"/>
    </source>
</evidence>
<dbReference type="RefSeq" id="WP_231063155.1">
    <property type="nucleotide sequence ID" value="NZ_JAJNOR010000007.1"/>
</dbReference>
<organism evidence="1 2">
    <name type="scientific">Lientehia hominis</name>
    <dbReference type="NCBI Taxonomy" id="2897778"/>
    <lineage>
        <taxon>Bacteria</taxon>
        <taxon>Bacillati</taxon>
        <taxon>Bacillota</taxon>
        <taxon>Clostridia</taxon>
        <taxon>Lachnospirales</taxon>
        <taxon>Lachnospiraceae</taxon>
        <taxon>Lientehia</taxon>
    </lineage>
</organism>
<name>A0AAP2RKE7_9FIRM</name>